<dbReference type="Proteomes" id="UP000182229">
    <property type="component" value="Unassembled WGS sequence"/>
</dbReference>
<evidence type="ECO:0000259" key="1">
    <source>
        <dbReference type="Pfam" id="PF13400"/>
    </source>
</evidence>
<sequence>MLTRALRRGMKRQEGQALVLACLLMLILSVALITTVNIGHGVHERIRLQNTADAAAYSTAAMEARAFNFYAFTNRTQVSHYVSAMVWQSLDSFLFSIQAFLTDIFGFMRTIGPCFPSDSRSSYWIVVCAVLDKLPYISIIMKALDIVYKAIRGILILMSKIMDPIDSVIGKVVVPGHRMLNGVMAGAATAVMMSTSTYVLGTSNAIIAANDPNVDSLIPQTLAGVINQCLYNRTHYKQANGTPFSPVNPFKELDPTQREENSKVARAKRVMAGITNATRFPCDAKSGICPETLVTKRTLGALLPIPDWLSPLESFLDSIPKWGQTRFLTYKLGYGTDENETGAKSKKRNKIREMNDLPNLPMGMIAQGDILAADDPYYIKLGPSKIGVVNNPFSCPKERKSSDERTWRDCWGDPREDKDSTLKTSIWALSKGERKGGAHWRVVFPGQASDEDDEEVGIYESKPCLLREPVFKKCLFKISVYVANTRIDPDDKNHPWEGLMPFPHFEPGDYAKDCGGGFGSDPSTTEMAQRKHDFNQPSTWVLLNKSTDELHNSKADQTGATYNRPGLLNDSGKLTFSMGSSSTTLDLDNDRKKLEIAGFQISSGMSVISRGQTYYHRPGNWTEQPNFFNPYWRPRLAAVWQGRESLPLINKLTNALPESVRDTPAKIITH</sequence>
<reference evidence="3" key="1">
    <citation type="submission" date="2016-11" db="EMBL/GenBank/DDBJ databases">
        <authorList>
            <person name="Shukria A."/>
            <person name="Stevens D.C."/>
        </authorList>
    </citation>
    <scope>NUCLEOTIDE SEQUENCE [LARGE SCALE GENOMIC DNA]</scope>
    <source>
        <strain evidence="3">Cbfe23</strain>
    </source>
</reference>
<dbReference type="EMBL" id="MPIN01000003">
    <property type="protein sequence ID" value="OJH40440.1"/>
    <property type="molecule type" value="Genomic_DNA"/>
</dbReference>
<dbReference type="STRING" id="83449.BON30_15610"/>
<accession>A0A1L9BDW2</accession>
<gene>
    <name evidence="2" type="ORF">BON30_15610</name>
</gene>
<name>A0A1L9BDW2_9BACT</name>
<keyword evidence="3" id="KW-1185">Reference proteome</keyword>
<evidence type="ECO:0000313" key="3">
    <source>
        <dbReference type="Proteomes" id="UP000182229"/>
    </source>
</evidence>
<protein>
    <recommendedName>
        <fullName evidence="1">Putative Flp pilus-assembly TadG-like N-terminal domain-containing protein</fullName>
    </recommendedName>
</protein>
<organism evidence="2 3">
    <name type="scientific">Cystobacter ferrugineus</name>
    <dbReference type="NCBI Taxonomy" id="83449"/>
    <lineage>
        <taxon>Bacteria</taxon>
        <taxon>Pseudomonadati</taxon>
        <taxon>Myxococcota</taxon>
        <taxon>Myxococcia</taxon>
        <taxon>Myxococcales</taxon>
        <taxon>Cystobacterineae</taxon>
        <taxon>Archangiaceae</taxon>
        <taxon>Cystobacter</taxon>
    </lineage>
</organism>
<proteinExistence type="predicted"/>
<feature type="domain" description="Putative Flp pilus-assembly TadG-like N-terminal" evidence="1">
    <location>
        <begin position="15"/>
        <end position="61"/>
    </location>
</feature>
<comment type="caution">
    <text evidence="2">The sequence shown here is derived from an EMBL/GenBank/DDBJ whole genome shotgun (WGS) entry which is preliminary data.</text>
</comment>
<dbReference type="Pfam" id="PF13400">
    <property type="entry name" value="Tad"/>
    <property type="match status" value="1"/>
</dbReference>
<dbReference type="OrthoDB" id="5377167at2"/>
<evidence type="ECO:0000313" key="2">
    <source>
        <dbReference type="EMBL" id="OJH40440.1"/>
    </source>
</evidence>
<dbReference type="InterPro" id="IPR028087">
    <property type="entry name" value="Tad_N"/>
</dbReference>
<reference evidence="2 3" key="2">
    <citation type="submission" date="2016-12" db="EMBL/GenBank/DDBJ databases">
        <title>Draft Genome Sequence of Cystobacter ferrugineus Strain Cbfe23.</title>
        <authorList>
            <person name="Akbar S."/>
            <person name="Dowd S.E."/>
            <person name="Stevens D.C."/>
        </authorList>
    </citation>
    <scope>NUCLEOTIDE SEQUENCE [LARGE SCALE GENOMIC DNA]</scope>
    <source>
        <strain evidence="2 3">Cbfe23</strain>
    </source>
</reference>
<dbReference type="AlphaFoldDB" id="A0A1L9BDW2"/>